<sequence>MRRPDIYFYSGKNCCLCDDAQLILNRVAPDVDCVKLDVRQSTELYHLYGARIPVLKRQDSEQELGWPFDEQQLREFLS</sequence>
<dbReference type="SUPFAM" id="SSF52833">
    <property type="entry name" value="Thioredoxin-like"/>
    <property type="match status" value="1"/>
</dbReference>
<dbReference type="Gene3D" id="3.40.30.10">
    <property type="entry name" value="Glutaredoxin"/>
    <property type="match status" value="1"/>
</dbReference>
<dbReference type="EMBL" id="JBBMQS010000004">
    <property type="protein sequence ID" value="MEM5497478.1"/>
    <property type="molecule type" value="Genomic_DNA"/>
</dbReference>
<name>A0ABU9SVE4_9ALTE</name>
<keyword evidence="2" id="KW-1185">Reference proteome</keyword>
<gene>
    <name evidence="1" type="ORF">WNY77_08750</name>
</gene>
<evidence type="ECO:0000313" key="1">
    <source>
        <dbReference type="EMBL" id="MEM5497478.1"/>
    </source>
</evidence>
<protein>
    <submittedName>
        <fullName evidence="1">Glutaredoxin family protein</fullName>
    </submittedName>
</protein>
<dbReference type="RefSeq" id="WP_006993978.1">
    <property type="nucleotide sequence ID" value="NZ_JBBMQS010000004.1"/>
</dbReference>
<dbReference type="InterPro" id="IPR008554">
    <property type="entry name" value="Glutaredoxin-like"/>
</dbReference>
<evidence type="ECO:0000313" key="2">
    <source>
        <dbReference type="Proteomes" id="UP001461163"/>
    </source>
</evidence>
<comment type="caution">
    <text evidence="1">The sequence shown here is derived from an EMBL/GenBank/DDBJ whole genome shotgun (WGS) entry which is preliminary data.</text>
</comment>
<dbReference type="Pfam" id="PF05768">
    <property type="entry name" value="Glrx-like"/>
    <property type="match status" value="1"/>
</dbReference>
<dbReference type="InterPro" id="IPR036249">
    <property type="entry name" value="Thioredoxin-like_sf"/>
</dbReference>
<accession>A0ABU9SVE4</accession>
<organism evidence="1 2">
    <name type="scientific">Paraglaciecola mesophila</name>
    <dbReference type="NCBI Taxonomy" id="197222"/>
    <lineage>
        <taxon>Bacteria</taxon>
        <taxon>Pseudomonadati</taxon>
        <taxon>Pseudomonadota</taxon>
        <taxon>Gammaproteobacteria</taxon>
        <taxon>Alteromonadales</taxon>
        <taxon>Alteromonadaceae</taxon>
        <taxon>Paraglaciecola</taxon>
    </lineage>
</organism>
<dbReference type="Proteomes" id="UP001461163">
    <property type="component" value="Unassembled WGS sequence"/>
</dbReference>
<proteinExistence type="predicted"/>
<reference evidence="1 2" key="1">
    <citation type="submission" date="2024-03" db="EMBL/GenBank/DDBJ databases">
        <title>Community enrichment and isolation of bacterial strains for fucoidan degradation.</title>
        <authorList>
            <person name="Sichert A."/>
        </authorList>
    </citation>
    <scope>NUCLEOTIDE SEQUENCE [LARGE SCALE GENOMIC DNA]</scope>
    <source>
        <strain evidence="1 2">AS12</strain>
    </source>
</reference>